<dbReference type="AlphaFoldDB" id="A0A0N4VVZ4"/>
<feature type="region of interest" description="Disordered" evidence="1">
    <location>
        <begin position="1"/>
        <end position="50"/>
    </location>
</feature>
<dbReference type="WBParaSite" id="HPLM_0000146401-mRNA-1">
    <property type="protein sequence ID" value="HPLM_0000146401-mRNA-1"/>
    <property type="gene ID" value="HPLM_0000146401"/>
</dbReference>
<evidence type="ECO:0000256" key="1">
    <source>
        <dbReference type="SAM" id="MobiDB-lite"/>
    </source>
</evidence>
<sequence>MPTTRSQSTAVPALPSDSRSSSPSPPSLTGTGAAAPDRVFVASSDSGAAA</sequence>
<protein>
    <submittedName>
        <fullName evidence="4">REJ domain-containing protein</fullName>
    </submittedName>
</protein>
<evidence type="ECO:0000313" key="2">
    <source>
        <dbReference type="EMBL" id="VDO09668.1"/>
    </source>
</evidence>
<name>A0A0N4VVZ4_HAEPC</name>
<evidence type="ECO:0000313" key="4">
    <source>
        <dbReference type="WBParaSite" id="HPLM_0000146401-mRNA-1"/>
    </source>
</evidence>
<reference evidence="4" key="1">
    <citation type="submission" date="2017-02" db="UniProtKB">
        <authorList>
            <consortium name="WormBaseParasite"/>
        </authorList>
    </citation>
    <scope>IDENTIFICATION</scope>
</reference>
<gene>
    <name evidence="2" type="ORF">HPLM_LOCUS1462</name>
</gene>
<organism evidence="4">
    <name type="scientific">Haemonchus placei</name>
    <name type="common">Barber's pole worm</name>
    <dbReference type="NCBI Taxonomy" id="6290"/>
    <lineage>
        <taxon>Eukaryota</taxon>
        <taxon>Metazoa</taxon>
        <taxon>Ecdysozoa</taxon>
        <taxon>Nematoda</taxon>
        <taxon>Chromadorea</taxon>
        <taxon>Rhabditida</taxon>
        <taxon>Rhabditina</taxon>
        <taxon>Rhabditomorpha</taxon>
        <taxon>Strongyloidea</taxon>
        <taxon>Trichostrongylidae</taxon>
        <taxon>Haemonchus</taxon>
    </lineage>
</organism>
<proteinExistence type="predicted"/>
<feature type="compositionally biased region" description="Polar residues" evidence="1">
    <location>
        <begin position="1"/>
        <end position="10"/>
    </location>
</feature>
<reference evidence="2 3" key="2">
    <citation type="submission" date="2018-11" db="EMBL/GenBank/DDBJ databases">
        <authorList>
            <consortium name="Pathogen Informatics"/>
        </authorList>
    </citation>
    <scope>NUCLEOTIDE SEQUENCE [LARGE SCALE GENOMIC DNA]</scope>
    <source>
        <strain evidence="2 3">MHpl1</strain>
    </source>
</reference>
<dbReference type="Proteomes" id="UP000268014">
    <property type="component" value="Unassembled WGS sequence"/>
</dbReference>
<evidence type="ECO:0000313" key="3">
    <source>
        <dbReference type="Proteomes" id="UP000268014"/>
    </source>
</evidence>
<dbReference type="EMBL" id="UZAF01001935">
    <property type="protein sequence ID" value="VDO09668.1"/>
    <property type="molecule type" value="Genomic_DNA"/>
</dbReference>
<keyword evidence="3" id="KW-1185">Reference proteome</keyword>
<accession>A0A0N4VVZ4</accession>